<dbReference type="Proteomes" id="UP000444721">
    <property type="component" value="Unassembled WGS sequence"/>
</dbReference>
<feature type="compositionally biased region" description="Polar residues" evidence="1">
    <location>
        <begin position="707"/>
        <end position="719"/>
    </location>
</feature>
<feature type="region of interest" description="Disordered" evidence="1">
    <location>
        <begin position="688"/>
        <end position="723"/>
    </location>
</feature>
<evidence type="ECO:0000313" key="2">
    <source>
        <dbReference type="EMBL" id="KAF0973003.1"/>
    </source>
</evidence>
<name>A0A6A5B0Q7_NAEFO</name>
<protein>
    <submittedName>
        <fullName evidence="2">Uncharacterized protein</fullName>
    </submittedName>
</protein>
<dbReference type="EMBL" id="VFQX01000063">
    <property type="protein sequence ID" value="KAF0973003.1"/>
    <property type="molecule type" value="Genomic_DNA"/>
</dbReference>
<dbReference type="SUPFAM" id="SSF48452">
    <property type="entry name" value="TPR-like"/>
    <property type="match status" value="1"/>
</dbReference>
<dbReference type="GeneID" id="68115885"/>
<evidence type="ECO:0000313" key="3">
    <source>
        <dbReference type="Proteomes" id="UP000444721"/>
    </source>
</evidence>
<feature type="compositionally biased region" description="Low complexity" evidence="1">
    <location>
        <begin position="694"/>
        <end position="705"/>
    </location>
</feature>
<dbReference type="InterPro" id="IPR011990">
    <property type="entry name" value="TPR-like_helical_dom_sf"/>
</dbReference>
<sequence>MFTSSLGRLSAHSLAPRNRSLLSNMFKSNLNHFNGNNRSERYFQTNQMRNSSVDVFSKLNQKSKTTMSSTCKQNQQLNSRHEEDNNAKITQNITPDQQLKTLFNSEHEAFSKQQQDIHVESVESLDPATRESIIKIKSDLKNHLAHANHLLMNNEKAQAGIYLMNVMKNFKMEPNHAVYVLDELLPLLEKVIKSMVQAWHFDTSEWREQLKEKHFEISHTLAEMIKKKHPSLFNVDDNSTSTDIERNTTEFKVNFSGEFETHSTSIDSSHFLVVVMIDKVVNSIIMNMKPWSDYISHSILVQFDIQKHLLLFFGEAIKEKNETNIPLNISVFAGYCYSVLFNEHVMMSDDMSEKTMLLRMWKHVQQKYDDMLKQQQSTITTTKPLIHHRRDTSTVLDVSTDIPIHVKSCMNLCRIIFNFNPRNEQSYTITESQLTELLKTDPHNPYILYFHCLVLEKKAKFLMMQDFDKNVYQVENALQSELSLIEKLENILKEHSPPQTRKDQLPYLTSGFTPFLPTPLRKAHIYSMQIDLFSRSQLTPKIQSSVNQLLMELGKLEKLLFPKNPLLLTNNMLNQFLFLKARAYFYARNATSCCETFETLFSLRYLFEEHEPNVVKAASFYVAGMHMLKRLQEATPKLEQLLKEDPSNLELQFLRLSIRELSLQNTYISRNDFTSLIHDYQELLKQVQDKTTKSGKSSNQSSDSGRTNKNNKQDSSVNNDIPKVSHTALEQKILNRLQYLYQVSQNRKGNATTL</sequence>
<organism evidence="2 3">
    <name type="scientific">Naegleria fowleri</name>
    <name type="common">Brain eating amoeba</name>
    <dbReference type="NCBI Taxonomy" id="5763"/>
    <lineage>
        <taxon>Eukaryota</taxon>
        <taxon>Discoba</taxon>
        <taxon>Heterolobosea</taxon>
        <taxon>Tetramitia</taxon>
        <taxon>Eutetramitia</taxon>
        <taxon>Vahlkampfiidae</taxon>
        <taxon>Naegleria</taxon>
    </lineage>
</organism>
<gene>
    <name evidence="2" type="ORF">FDP41_008667</name>
</gene>
<dbReference type="RefSeq" id="XP_044557716.1">
    <property type="nucleotide sequence ID" value="XM_044712545.1"/>
</dbReference>
<proteinExistence type="predicted"/>
<dbReference type="OMA" id="KSCMNLC"/>
<dbReference type="OrthoDB" id="10402550at2759"/>
<dbReference type="AlphaFoldDB" id="A0A6A5B0Q7"/>
<dbReference type="VEuPathDB" id="AmoebaDB:NF0022840"/>
<reference evidence="2 3" key="1">
    <citation type="journal article" date="2019" name="Sci. Rep.">
        <title>Nanopore sequencing improves the draft genome of the human pathogenic amoeba Naegleria fowleri.</title>
        <authorList>
            <person name="Liechti N."/>
            <person name="Schurch N."/>
            <person name="Bruggmann R."/>
            <person name="Wittwer M."/>
        </authorList>
    </citation>
    <scope>NUCLEOTIDE SEQUENCE [LARGE SCALE GENOMIC DNA]</scope>
    <source>
        <strain evidence="2 3">ATCC 30894</strain>
    </source>
</reference>
<comment type="caution">
    <text evidence="2">The sequence shown here is derived from an EMBL/GenBank/DDBJ whole genome shotgun (WGS) entry which is preliminary data.</text>
</comment>
<dbReference type="VEuPathDB" id="AmoebaDB:NfTy_007850"/>
<keyword evidence="3" id="KW-1185">Reference proteome</keyword>
<dbReference type="VEuPathDB" id="AmoebaDB:FDP41_008667"/>
<accession>A0A6A5B0Q7</accession>
<evidence type="ECO:0000256" key="1">
    <source>
        <dbReference type="SAM" id="MobiDB-lite"/>
    </source>
</evidence>